<dbReference type="NCBIfam" id="TIGR01547">
    <property type="entry name" value="phage_term_2"/>
    <property type="match status" value="1"/>
</dbReference>
<organism evidence="1">
    <name type="scientific">Siphoviridae sp. ctrEg9</name>
    <dbReference type="NCBI Taxonomy" id="2825688"/>
    <lineage>
        <taxon>Viruses</taxon>
        <taxon>Duplodnaviria</taxon>
        <taxon>Heunggongvirae</taxon>
        <taxon>Uroviricota</taxon>
        <taxon>Caudoviricetes</taxon>
    </lineage>
</organism>
<dbReference type="Gene3D" id="3.30.420.280">
    <property type="match status" value="1"/>
</dbReference>
<dbReference type="Pfam" id="PF03237">
    <property type="entry name" value="Terminase_6N"/>
    <property type="match status" value="1"/>
</dbReference>
<dbReference type="EMBL" id="BK015417">
    <property type="protein sequence ID" value="DAE05768.1"/>
    <property type="molecule type" value="Genomic_DNA"/>
</dbReference>
<proteinExistence type="predicted"/>
<dbReference type="InterPro" id="IPR006437">
    <property type="entry name" value="Phage_terminase_lsu"/>
</dbReference>
<reference evidence="1" key="1">
    <citation type="journal article" date="2021" name="Proc. Natl. Acad. Sci. U.S.A.">
        <title>A Catalog of Tens of Thousands of Viruses from Human Metagenomes Reveals Hidden Associations with Chronic Diseases.</title>
        <authorList>
            <person name="Tisza M.J."/>
            <person name="Buck C.B."/>
        </authorList>
    </citation>
    <scope>NUCLEOTIDE SEQUENCE</scope>
    <source>
        <strain evidence="1">CtrEg9</strain>
    </source>
</reference>
<accession>A0A8S5PGH1</accession>
<dbReference type="InterPro" id="IPR027417">
    <property type="entry name" value="P-loop_NTPase"/>
</dbReference>
<sequence length="433" mass="48180">MSLSAKQIQAWQDMLNPAFKFILMDGAIRSGKTFSSLLAFLHWIPQAPKGHLAIIGKTRTTIQRNVLDVIEMLAPGALGRHSTRSDTAVIMGRRVQLIGANDAAAENKVRGVTLAGAYVDEATLLPEPFFIQLRGRLSVPGAKLIATTNPDSPSHWLKTGFIDRIPRPGNTEAQIRDRGQEPLVDWAFHHFTMDDNPGLEPEYIESVKREFTGLWYRRFIQGEWVSAEGAVYDMWDPAAHVVPWQSLPMMTDCYAVGVDYGTQNPTAGLILAHGEDDILYLVDEYRIDRNNRGHGTWTDAQQSDGLLTWLKTKEHAPGMDLVPGRIIVDPAAASFKVQLRQDGAWGLTDADNDVLYGIRLMASLLASGSLKISDRCSGLIGEIPGYSWDSKAQLQGHDKPIKTADHSLDAARYALATTERKWRARVDHRRYKT</sequence>
<evidence type="ECO:0000313" key="1">
    <source>
        <dbReference type="EMBL" id="DAE05768.1"/>
    </source>
</evidence>
<protein>
    <submittedName>
        <fullName evidence="1">Large terminase</fullName>
    </submittedName>
</protein>
<dbReference type="Gene3D" id="3.40.50.300">
    <property type="entry name" value="P-loop containing nucleotide triphosphate hydrolases"/>
    <property type="match status" value="1"/>
</dbReference>
<name>A0A8S5PGH1_9CAUD</name>